<evidence type="ECO:0000259" key="6">
    <source>
        <dbReference type="Pfam" id="PF13943"/>
    </source>
</evidence>
<dbReference type="GO" id="GO:0005737">
    <property type="term" value="C:cytoplasm"/>
    <property type="evidence" value="ECO:0007669"/>
    <property type="project" value="UniProtKB-SubCell"/>
</dbReference>
<comment type="subcellular location">
    <subcellularLocation>
        <location evidence="2">Cytoplasm</location>
    </subcellularLocation>
    <subcellularLocation>
        <location evidence="1">Nucleus</location>
    </subcellularLocation>
</comment>
<feature type="compositionally biased region" description="Polar residues" evidence="5">
    <location>
        <begin position="128"/>
        <end position="139"/>
    </location>
</feature>
<dbReference type="EMBL" id="VDCV01000014">
    <property type="protein sequence ID" value="KAB5526640.1"/>
    <property type="molecule type" value="Genomic_DNA"/>
</dbReference>
<name>A0A5N5KAD4_9ROSI</name>
<evidence type="ECO:0000313" key="7">
    <source>
        <dbReference type="EMBL" id="KAB5526640.1"/>
    </source>
</evidence>
<reference evidence="8" key="1">
    <citation type="journal article" date="2019" name="Gigascience">
        <title>De novo genome assembly of the endangered Acer yangbiense, a plant species with extremely small populations endemic to Yunnan Province, China.</title>
        <authorList>
            <person name="Yang J."/>
            <person name="Wariss H.M."/>
            <person name="Tao L."/>
            <person name="Zhang R."/>
            <person name="Yun Q."/>
            <person name="Hollingsworth P."/>
            <person name="Dao Z."/>
            <person name="Luo G."/>
            <person name="Guo H."/>
            <person name="Ma Y."/>
            <person name="Sun W."/>
        </authorList>
    </citation>
    <scope>NUCLEOTIDE SEQUENCE [LARGE SCALE GENOMIC DNA]</scope>
    <source>
        <strain evidence="8">cv. br00</strain>
    </source>
</reference>
<organism evidence="7 8">
    <name type="scientific">Salix brachista</name>
    <dbReference type="NCBI Taxonomy" id="2182728"/>
    <lineage>
        <taxon>Eukaryota</taxon>
        <taxon>Viridiplantae</taxon>
        <taxon>Streptophyta</taxon>
        <taxon>Embryophyta</taxon>
        <taxon>Tracheophyta</taxon>
        <taxon>Spermatophyta</taxon>
        <taxon>Magnoliopsida</taxon>
        <taxon>eudicotyledons</taxon>
        <taxon>Gunneridae</taxon>
        <taxon>Pentapetalae</taxon>
        <taxon>rosids</taxon>
        <taxon>fabids</taxon>
        <taxon>Malpighiales</taxon>
        <taxon>Salicaceae</taxon>
        <taxon>Saliceae</taxon>
        <taxon>Salix</taxon>
    </lineage>
</organism>
<dbReference type="GO" id="GO:0048527">
    <property type="term" value="P:lateral root development"/>
    <property type="evidence" value="ECO:0007669"/>
    <property type="project" value="InterPro"/>
</dbReference>
<accession>A0A5N5KAD4</accession>
<feature type="domain" description="WPP" evidence="6">
    <location>
        <begin position="35"/>
        <end position="125"/>
    </location>
</feature>
<feature type="compositionally biased region" description="Low complexity" evidence="5">
    <location>
        <begin position="1"/>
        <end position="18"/>
    </location>
</feature>
<dbReference type="Pfam" id="PF13943">
    <property type="entry name" value="WPP"/>
    <property type="match status" value="1"/>
</dbReference>
<gene>
    <name evidence="7" type="ORF">DKX38_020487</name>
</gene>
<comment type="caution">
    <text evidence="7">The sequence shown here is derived from an EMBL/GenBank/DDBJ whole genome shotgun (WGS) entry which is preliminary data.</text>
</comment>
<evidence type="ECO:0000256" key="2">
    <source>
        <dbReference type="ARBA" id="ARBA00004496"/>
    </source>
</evidence>
<feature type="compositionally biased region" description="Polar residues" evidence="5">
    <location>
        <begin position="19"/>
        <end position="35"/>
    </location>
</feature>
<feature type="region of interest" description="Disordered" evidence="5">
    <location>
        <begin position="124"/>
        <end position="145"/>
    </location>
</feature>
<keyword evidence="4" id="KW-0539">Nucleus</keyword>
<protein>
    <recommendedName>
        <fullName evidence="6">WPP domain-containing protein</fullName>
    </recommendedName>
</protein>
<keyword evidence="3" id="KW-0963">Cytoplasm</keyword>
<dbReference type="InterPro" id="IPR038214">
    <property type="entry name" value="WPP_sf"/>
</dbReference>
<sequence length="230" mass="25204">MSDSETTTTVSTTEPPSENHSSAEGTKKQTSSGISFSIWPPTKRTRDAITSRLIETLSTQSVLSKRYGTIPQEQASEASLRIEEEAFSVATAVASSEKDGLEVLQLYSKEISKRMLETVKARAGSGVNGDNSATETASADVTPKAVENEERNEVVIREVVGILSDPVDYTRDVCHSRDMILEIHPQYLAALVLRVSSFPVLLFRLHRDISHSCTAHLRFAFAFQGLAQLC</sequence>
<dbReference type="Gene3D" id="1.10.246.200">
    <property type="entry name" value="WPP domain"/>
    <property type="match status" value="1"/>
</dbReference>
<dbReference type="GO" id="GO:0000278">
    <property type="term" value="P:mitotic cell cycle"/>
    <property type="evidence" value="ECO:0007669"/>
    <property type="project" value="InterPro"/>
</dbReference>
<evidence type="ECO:0000256" key="5">
    <source>
        <dbReference type="SAM" id="MobiDB-lite"/>
    </source>
</evidence>
<dbReference type="GO" id="GO:0005634">
    <property type="term" value="C:nucleus"/>
    <property type="evidence" value="ECO:0007669"/>
    <property type="project" value="UniProtKB-SubCell"/>
</dbReference>
<proteinExistence type="predicted"/>
<dbReference type="PANTHER" id="PTHR34362">
    <property type="entry name" value="WPP DOMAIN-CONTAINING PROTEIN 1-RELATED"/>
    <property type="match status" value="1"/>
</dbReference>
<keyword evidence="8" id="KW-1185">Reference proteome</keyword>
<dbReference type="InterPro" id="IPR044692">
    <property type="entry name" value="WPP1/2/3"/>
</dbReference>
<dbReference type="PANTHER" id="PTHR34362:SF1">
    <property type="entry name" value="WPP DOMAIN-CONTAINING PROTEIN 1-RELATED"/>
    <property type="match status" value="1"/>
</dbReference>
<evidence type="ECO:0000256" key="1">
    <source>
        <dbReference type="ARBA" id="ARBA00004123"/>
    </source>
</evidence>
<evidence type="ECO:0000313" key="8">
    <source>
        <dbReference type="Proteomes" id="UP000326939"/>
    </source>
</evidence>
<dbReference type="AlphaFoldDB" id="A0A5N5KAD4"/>
<evidence type="ECO:0000256" key="3">
    <source>
        <dbReference type="ARBA" id="ARBA00022490"/>
    </source>
</evidence>
<feature type="region of interest" description="Disordered" evidence="5">
    <location>
        <begin position="1"/>
        <end position="40"/>
    </location>
</feature>
<evidence type="ECO:0000256" key="4">
    <source>
        <dbReference type="ARBA" id="ARBA00023242"/>
    </source>
</evidence>
<dbReference type="InterPro" id="IPR025265">
    <property type="entry name" value="WPP_dom"/>
</dbReference>
<dbReference type="Proteomes" id="UP000326939">
    <property type="component" value="Chromosome 14"/>
</dbReference>